<dbReference type="EMBL" id="BLLF01002072">
    <property type="protein sequence ID" value="GFH22580.1"/>
    <property type="molecule type" value="Genomic_DNA"/>
</dbReference>
<name>A0A699ZN44_HAELA</name>
<proteinExistence type="predicted"/>
<sequence length="71" mass="8062">MDRTCGLGRILKLAQQNNKPKYISFVRGKEPFMCPVRAIGLLLFEKRDEAFFTVEDPTRAANYDTVLSPPS</sequence>
<evidence type="ECO:0000313" key="1">
    <source>
        <dbReference type="EMBL" id="GFH22580.1"/>
    </source>
</evidence>
<evidence type="ECO:0000313" key="2">
    <source>
        <dbReference type="Proteomes" id="UP000485058"/>
    </source>
</evidence>
<comment type="caution">
    <text evidence="1">The sequence shown here is derived from an EMBL/GenBank/DDBJ whole genome shotgun (WGS) entry which is preliminary data.</text>
</comment>
<dbReference type="AlphaFoldDB" id="A0A699ZN44"/>
<accession>A0A699ZN44</accession>
<reference evidence="1 2" key="1">
    <citation type="submission" date="2020-02" db="EMBL/GenBank/DDBJ databases">
        <title>Draft genome sequence of Haematococcus lacustris strain NIES-144.</title>
        <authorList>
            <person name="Morimoto D."/>
            <person name="Nakagawa S."/>
            <person name="Yoshida T."/>
            <person name="Sawayama S."/>
        </authorList>
    </citation>
    <scope>NUCLEOTIDE SEQUENCE [LARGE SCALE GENOMIC DNA]</scope>
    <source>
        <strain evidence="1 2">NIES-144</strain>
    </source>
</reference>
<protein>
    <submittedName>
        <fullName evidence="1">Uncharacterized protein</fullName>
    </submittedName>
</protein>
<keyword evidence="2" id="KW-1185">Reference proteome</keyword>
<feature type="non-terminal residue" evidence="1">
    <location>
        <position position="1"/>
    </location>
</feature>
<dbReference type="Proteomes" id="UP000485058">
    <property type="component" value="Unassembled WGS sequence"/>
</dbReference>
<gene>
    <name evidence="1" type="ORF">HaLaN_20062</name>
</gene>
<organism evidence="1 2">
    <name type="scientific">Haematococcus lacustris</name>
    <name type="common">Green alga</name>
    <name type="synonym">Haematococcus pluvialis</name>
    <dbReference type="NCBI Taxonomy" id="44745"/>
    <lineage>
        <taxon>Eukaryota</taxon>
        <taxon>Viridiplantae</taxon>
        <taxon>Chlorophyta</taxon>
        <taxon>core chlorophytes</taxon>
        <taxon>Chlorophyceae</taxon>
        <taxon>CS clade</taxon>
        <taxon>Chlamydomonadales</taxon>
        <taxon>Haematococcaceae</taxon>
        <taxon>Haematococcus</taxon>
    </lineage>
</organism>